<evidence type="ECO:0000313" key="3">
    <source>
        <dbReference type="Proteomes" id="UP001596303"/>
    </source>
</evidence>
<proteinExistence type="predicted"/>
<dbReference type="RefSeq" id="WP_377379247.1">
    <property type="nucleotide sequence ID" value="NZ_JBHSSW010000013.1"/>
</dbReference>
<reference evidence="3" key="1">
    <citation type="journal article" date="2019" name="Int. J. Syst. Evol. Microbiol.">
        <title>The Global Catalogue of Microorganisms (GCM) 10K type strain sequencing project: providing services to taxonomists for standard genome sequencing and annotation.</title>
        <authorList>
            <consortium name="The Broad Institute Genomics Platform"/>
            <consortium name="The Broad Institute Genome Sequencing Center for Infectious Disease"/>
            <person name="Wu L."/>
            <person name="Ma J."/>
        </authorList>
    </citation>
    <scope>NUCLEOTIDE SEQUENCE [LARGE SCALE GENOMIC DNA]</scope>
    <source>
        <strain evidence="3">CGMCC-1.15741</strain>
    </source>
</reference>
<dbReference type="PANTHER" id="PTHR47829">
    <property type="entry name" value="HYDROLASE, PUTATIVE (AFU_ORTHOLOGUE AFUA_1G12880)-RELATED"/>
    <property type="match status" value="1"/>
</dbReference>
<evidence type="ECO:0000259" key="1">
    <source>
        <dbReference type="Pfam" id="PF01636"/>
    </source>
</evidence>
<name>A0ABW1SC15_9PROT</name>
<dbReference type="CDD" id="cd05154">
    <property type="entry name" value="ACAD10_11_N-like"/>
    <property type="match status" value="1"/>
</dbReference>
<gene>
    <name evidence="2" type="ORF">ACFQDM_11720</name>
</gene>
<dbReference type="InterPro" id="IPR011009">
    <property type="entry name" value="Kinase-like_dom_sf"/>
</dbReference>
<feature type="domain" description="Aminoglycoside phosphotransferase" evidence="1">
    <location>
        <begin position="45"/>
        <end position="267"/>
    </location>
</feature>
<dbReference type="Gene3D" id="3.30.200.20">
    <property type="entry name" value="Phosphorylase Kinase, domain 1"/>
    <property type="match status" value="1"/>
</dbReference>
<protein>
    <submittedName>
        <fullName evidence="2">Phosphotransferase family protein</fullName>
    </submittedName>
</protein>
<comment type="caution">
    <text evidence="2">The sequence shown here is derived from an EMBL/GenBank/DDBJ whole genome shotgun (WGS) entry which is preliminary data.</text>
</comment>
<dbReference type="InterPro" id="IPR002575">
    <property type="entry name" value="Aminoglycoside_PTrfase"/>
</dbReference>
<keyword evidence="3" id="KW-1185">Reference proteome</keyword>
<dbReference type="Proteomes" id="UP001596303">
    <property type="component" value="Unassembled WGS sequence"/>
</dbReference>
<dbReference type="SUPFAM" id="SSF56112">
    <property type="entry name" value="Protein kinase-like (PK-like)"/>
    <property type="match status" value="1"/>
</dbReference>
<dbReference type="InterPro" id="IPR041726">
    <property type="entry name" value="ACAD10_11_N"/>
</dbReference>
<organism evidence="2 3">
    <name type="scientific">Ponticaulis profundi</name>
    <dbReference type="NCBI Taxonomy" id="2665222"/>
    <lineage>
        <taxon>Bacteria</taxon>
        <taxon>Pseudomonadati</taxon>
        <taxon>Pseudomonadota</taxon>
        <taxon>Alphaproteobacteria</taxon>
        <taxon>Hyphomonadales</taxon>
        <taxon>Hyphomonadaceae</taxon>
        <taxon>Ponticaulis</taxon>
    </lineage>
</organism>
<dbReference type="PANTHER" id="PTHR47829:SF3">
    <property type="entry name" value="AMINOGLYCOSIDE PHOSPHOTRANSFERASE DOMAIN-CONTAINING PROTEIN"/>
    <property type="match status" value="1"/>
</dbReference>
<dbReference type="EMBL" id="JBHSSW010000013">
    <property type="protein sequence ID" value="MFC6198754.1"/>
    <property type="molecule type" value="Genomic_DNA"/>
</dbReference>
<sequence>MSVHGASAQEMFSGTKEVADSHKFNEENLFQWMTENVEGFEGPMDVRQFKGGQSNPTFKLITPKKAYVMRRKPPGKLLPSAHAVDREFRVIDALYPLGYPVARPYALCEDTDVVGTMFYVMDHVEGRILWDGTLPDYEPAERRAIYEAKVNTFADLHNVDWKKAGLEGFGKEGDYVARQIHRWTKQYTASETKTITEMNKLIEWLPENIPPGETTTIVHGDYRLDNMILHPTEPKVIAVLDWELSTLGDPLADFTYHLMNWVMPSSDGRGAIVDIPDLEAYGIPTMEEYIDMYCKRRGLSSLPEVSYYFAYNAFRLAAICQGIVGRVRDGTASNANATAMEARVPLLANFAYDQAKKAGMPA</sequence>
<dbReference type="Pfam" id="PF01636">
    <property type="entry name" value="APH"/>
    <property type="match status" value="1"/>
</dbReference>
<accession>A0ABW1SC15</accession>
<evidence type="ECO:0000313" key="2">
    <source>
        <dbReference type="EMBL" id="MFC6198754.1"/>
    </source>
</evidence>
<dbReference type="Gene3D" id="3.90.1200.10">
    <property type="match status" value="1"/>
</dbReference>
<dbReference type="InterPro" id="IPR052898">
    <property type="entry name" value="ACAD10-like"/>
</dbReference>